<name>A0A3M0KEB9_HIRRU</name>
<dbReference type="OrthoDB" id="416454at2759"/>
<evidence type="ECO:0000313" key="3">
    <source>
        <dbReference type="Proteomes" id="UP000269221"/>
    </source>
</evidence>
<dbReference type="Proteomes" id="UP000269221">
    <property type="component" value="Unassembled WGS sequence"/>
</dbReference>
<gene>
    <name evidence="2" type="ORF">DUI87_18711</name>
</gene>
<dbReference type="AlphaFoldDB" id="A0A3M0KEB9"/>
<dbReference type="Pfam" id="PF00078">
    <property type="entry name" value="RVT_1"/>
    <property type="match status" value="1"/>
</dbReference>
<sequence length="166" mass="18645">MVLHPVGGQSLAVSPRELCMGPVLFKIFIDDLDEGIKSTISKFADDTKMIVNINLLESRRALQSYLNRLDRWAESNNIKFNKTKCQVLHFGHNHPLQHYRLGTVWPDSGQAKRDLRVLIGSSLNMVQQCAQLAKKANSILAYIRNSVASRTREVILPLCSALMSTP</sequence>
<evidence type="ECO:0000313" key="2">
    <source>
        <dbReference type="EMBL" id="RMC05517.1"/>
    </source>
</evidence>
<reference evidence="2 3" key="1">
    <citation type="submission" date="2018-07" db="EMBL/GenBank/DDBJ databases">
        <title>A high quality draft genome assembly of the barn swallow (H. rustica rustica).</title>
        <authorList>
            <person name="Formenti G."/>
            <person name="Chiara M."/>
            <person name="Poveda L."/>
            <person name="Francoijs K.-J."/>
            <person name="Bonisoli-Alquati A."/>
            <person name="Canova L."/>
            <person name="Gianfranceschi L."/>
            <person name="Horner D.S."/>
            <person name="Saino N."/>
        </authorList>
    </citation>
    <scope>NUCLEOTIDE SEQUENCE [LARGE SCALE GENOMIC DNA]</scope>
    <source>
        <strain evidence="2">Chelidonia</strain>
        <tissue evidence="2">Blood</tissue>
    </source>
</reference>
<protein>
    <recommendedName>
        <fullName evidence="1">Reverse transcriptase domain-containing protein</fullName>
    </recommendedName>
</protein>
<evidence type="ECO:0000259" key="1">
    <source>
        <dbReference type="Pfam" id="PF00078"/>
    </source>
</evidence>
<dbReference type="EMBL" id="QRBI01000123">
    <property type="protein sequence ID" value="RMC05517.1"/>
    <property type="molecule type" value="Genomic_DNA"/>
</dbReference>
<keyword evidence="3" id="KW-1185">Reference proteome</keyword>
<feature type="domain" description="Reverse transcriptase" evidence="1">
    <location>
        <begin position="20"/>
        <end position="94"/>
    </location>
</feature>
<comment type="caution">
    <text evidence="2">The sequence shown here is derived from an EMBL/GenBank/DDBJ whole genome shotgun (WGS) entry which is preliminary data.</text>
</comment>
<accession>A0A3M0KEB9</accession>
<organism evidence="2 3">
    <name type="scientific">Hirundo rustica rustica</name>
    <dbReference type="NCBI Taxonomy" id="333673"/>
    <lineage>
        <taxon>Eukaryota</taxon>
        <taxon>Metazoa</taxon>
        <taxon>Chordata</taxon>
        <taxon>Craniata</taxon>
        <taxon>Vertebrata</taxon>
        <taxon>Euteleostomi</taxon>
        <taxon>Archelosauria</taxon>
        <taxon>Archosauria</taxon>
        <taxon>Dinosauria</taxon>
        <taxon>Saurischia</taxon>
        <taxon>Theropoda</taxon>
        <taxon>Coelurosauria</taxon>
        <taxon>Aves</taxon>
        <taxon>Neognathae</taxon>
        <taxon>Neoaves</taxon>
        <taxon>Telluraves</taxon>
        <taxon>Australaves</taxon>
        <taxon>Passeriformes</taxon>
        <taxon>Sylvioidea</taxon>
        <taxon>Hirundinidae</taxon>
        <taxon>Hirundo</taxon>
    </lineage>
</organism>
<proteinExistence type="predicted"/>
<dbReference type="PANTHER" id="PTHR33332">
    <property type="entry name" value="REVERSE TRANSCRIPTASE DOMAIN-CONTAINING PROTEIN"/>
    <property type="match status" value="1"/>
</dbReference>
<dbReference type="InterPro" id="IPR000477">
    <property type="entry name" value="RT_dom"/>
</dbReference>